<protein>
    <submittedName>
        <fullName evidence="2">Periplasmic binding protein-like I</fullName>
    </submittedName>
</protein>
<name>A0A1X2I0X4_9FUNG</name>
<dbReference type="InterPro" id="IPR028082">
    <property type="entry name" value="Peripla_BP_I"/>
</dbReference>
<dbReference type="InterPro" id="IPR025997">
    <property type="entry name" value="SBP_2_dom"/>
</dbReference>
<feature type="domain" description="Periplasmic binding protein" evidence="1">
    <location>
        <begin position="9"/>
        <end position="119"/>
    </location>
</feature>
<comment type="caution">
    <text evidence="2">The sequence shown here is derived from an EMBL/GenBank/DDBJ whole genome shotgun (WGS) entry which is preliminary data.</text>
</comment>
<dbReference type="Gene3D" id="3.40.50.2300">
    <property type="match status" value="2"/>
</dbReference>
<dbReference type="OrthoDB" id="60033at2759"/>
<evidence type="ECO:0000259" key="1">
    <source>
        <dbReference type="Pfam" id="PF13407"/>
    </source>
</evidence>
<reference evidence="2 3" key="1">
    <citation type="submission" date="2016-07" db="EMBL/GenBank/DDBJ databases">
        <title>Pervasive Adenine N6-methylation of Active Genes in Fungi.</title>
        <authorList>
            <consortium name="DOE Joint Genome Institute"/>
            <person name="Mondo S.J."/>
            <person name="Dannebaum R.O."/>
            <person name="Kuo R.C."/>
            <person name="Labutti K."/>
            <person name="Haridas S."/>
            <person name="Kuo A."/>
            <person name="Salamov A."/>
            <person name="Ahrendt S.R."/>
            <person name="Lipzen A."/>
            <person name="Sullivan W."/>
            <person name="Andreopoulos W.B."/>
            <person name="Clum A."/>
            <person name="Lindquist E."/>
            <person name="Daum C."/>
            <person name="Ramamoorthy G.K."/>
            <person name="Gryganskyi A."/>
            <person name="Culley D."/>
            <person name="Magnuson J.K."/>
            <person name="James T.Y."/>
            <person name="O'Malley M.A."/>
            <person name="Stajich J.E."/>
            <person name="Spatafora J.W."/>
            <person name="Visel A."/>
            <person name="Grigoriev I.V."/>
        </authorList>
    </citation>
    <scope>NUCLEOTIDE SEQUENCE [LARGE SCALE GENOMIC DNA]</scope>
    <source>
        <strain evidence="2 3">NRRL 1336</strain>
    </source>
</reference>
<dbReference type="SUPFAM" id="SSF53822">
    <property type="entry name" value="Periplasmic binding protein-like I"/>
    <property type="match status" value="1"/>
</dbReference>
<dbReference type="EMBL" id="MCGE01000038">
    <property type="protein sequence ID" value="ORZ06727.1"/>
    <property type="molecule type" value="Genomic_DNA"/>
</dbReference>
<dbReference type="Pfam" id="PF13407">
    <property type="entry name" value="Peripla_BP_4"/>
    <property type="match status" value="1"/>
</dbReference>
<evidence type="ECO:0000313" key="2">
    <source>
        <dbReference type="EMBL" id="ORZ06727.1"/>
    </source>
</evidence>
<sequence>MITHDTNFNQFYGNPVSGAIDAAALLGIDVIVNHHSGDLYQMASEIRAAVDNGVDGIITTITDLTVLEAVKYAKSKGIPVVVYNTGELYSYALGLTRVLQSDLKVGIMVAQQLQKHGFNRTLAISHKKNIEGETNARLEAIAKFLNNDPYPVLMRPTIVLVPLWKASEIIS</sequence>
<keyword evidence="3" id="KW-1185">Reference proteome</keyword>
<accession>A0A1X2I0X4</accession>
<evidence type="ECO:0000313" key="3">
    <source>
        <dbReference type="Proteomes" id="UP000193560"/>
    </source>
</evidence>
<dbReference type="AlphaFoldDB" id="A0A1X2I0X4"/>
<proteinExistence type="predicted"/>
<gene>
    <name evidence="2" type="ORF">BCR42DRAFT_443150</name>
</gene>
<dbReference type="Proteomes" id="UP000193560">
    <property type="component" value="Unassembled WGS sequence"/>
</dbReference>
<organism evidence="2 3">
    <name type="scientific">Absidia repens</name>
    <dbReference type="NCBI Taxonomy" id="90262"/>
    <lineage>
        <taxon>Eukaryota</taxon>
        <taxon>Fungi</taxon>
        <taxon>Fungi incertae sedis</taxon>
        <taxon>Mucoromycota</taxon>
        <taxon>Mucoromycotina</taxon>
        <taxon>Mucoromycetes</taxon>
        <taxon>Mucorales</taxon>
        <taxon>Cunninghamellaceae</taxon>
        <taxon>Absidia</taxon>
    </lineage>
</organism>